<sequence length="50" mass="5994">MLKKTKRIMKKKMEKTVRKSIENQEAMASDDSPTILGHWFYELEKPKIKK</sequence>
<accession>A0ABV0F0B7</accession>
<dbReference type="RefSeq" id="WP_161870206.1">
    <property type="nucleotide sequence ID" value="NZ_MAEI02000001.1"/>
</dbReference>
<evidence type="ECO:0000313" key="1">
    <source>
        <dbReference type="EMBL" id="MEO1781505.1"/>
    </source>
</evidence>
<evidence type="ECO:0008006" key="3">
    <source>
        <dbReference type="Google" id="ProtNLM"/>
    </source>
</evidence>
<reference evidence="1 2" key="2">
    <citation type="submission" date="2024-02" db="EMBL/GenBank/DDBJ databases">
        <title>The Genome Sequence of Enterococcus diestrammenae JM9A.</title>
        <authorList>
            <person name="Earl A."/>
            <person name="Manson A."/>
            <person name="Gilmore M."/>
            <person name="Sanders J."/>
            <person name="Shea T."/>
            <person name="Howe W."/>
            <person name="Livny J."/>
            <person name="Cuomo C."/>
            <person name="Neafsey D."/>
            <person name="Birren B."/>
        </authorList>
    </citation>
    <scope>NUCLEOTIDE SEQUENCE [LARGE SCALE GENOMIC DNA]</scope>
    <source>
        <strain evidence="1 2">JM9A</strain>
    </source>
</reference>
<dbReference type="EMBL" id="MAEI02000001">
    <property type="protein sequence ID" value="MEO1781505.1"/>
    <property type="molecule type" value="Genomic_DNA"/>
</dbReference>
<keyword evidence="2" id="KW-1185">Reference proteome</keyword>
<reference evidence="2" key="1">
    <citation type="submission" date="2016-06" db="EMBL/GenBank/DDBJ databases">
        <title>Four novel species of enterococci isolated from chicken manure.</title>
        <authorList>
            <person name="Van Tyne D."/>
        </authorList>
    </citation>
    <scope>NUCLEOTIDE SEQUENCE [LARGE SCALE GENOMIC DNA]</scope>
    <source>
        <strain evidence="2">JM9A</strain>
    </source>
</reference>
<evidence type="ECO:0000313" key="2">
    <source>
        <dbReference type="Proteomes" id="UP001429357"/>
    </source>
</evidence>
<protein>
    <recommendedName>
        <fullName evidence="3">Cyclic lactone autoinducer peptide</fullName>
    </recommendedName>
</protein>
<gene>
    <name evidence="1" type="ORF">BAU18_001090</name>
</gene>
<name>A0ABV0F0B7_9ENTE</name>
<comment type="caution">
    <text evidence="1">The sequence shown here is derived from an EMBL/GenBank/DDBJ whole genome shotgun (WGS) entry which is preliminary data.</text>
</comment>
<dbReference type="Proteomes" id="UP001429357">
    <property type="component" value="Unassembled WGS sequence"/>
</dbReference>
<proteinExistence type="predicted"/>
<organism evidence="1 2">
    <name type="scientific">Enterococcus diestrammenae</name>
    <dbReference type="NCBI Taxonomy" id="1155073"/>
    <lineage>
        <taxon>Bacteria</taxon>
        <taxon>Bacillati</taxon>
        <taxon>Bacillota</taxon>
        <taxon>Bacilli</taxon>
        <taxon>Lactobacillales</taxon>
        <taxon>Enterococcaceae</taxon>
        <taxon>Enterococcus</taxon>
    </lineage>
</organism>